<proteinExistence type="predicted"/>
<organism evidence="1 2">
    <name type="scientific">Daphnia magna</name>
    <dbReference type="NCBI Taxonomy" id="35525"/>
    <lineage>
        <taxon>Eukaryota</taxon>
        <taxon>Metazoa</taxon>
        <taxon>Ecdysozoa</taxon>
        <taxon>Arthropoda</taxon>
        <taxon>Crustacea</taxon>
        <taxon>Branchiopoda</taxon>
        <taxon>Diplostraca</taxon>
        <taxon>Cladocera</taxon>
        <taxon>Anomopoda</taxon>
        <taxon>Daphniidae</taxon>
        <taxon>Daphnia</taxon>
    </lineage>
</organism>
<sequence>MNEAEIVSRIFLNITIPREAMCDLWFCCFLNKLKRAEWGEGKTVLKVTKKKEDRPLDQYWKKDVVNLWKGHNPTAHCPRGRDHMPNL</sequence>
<reference evidence="1 2" key="1">
    <citation type="journal article" date="2023" name="Nucleic Acids Res.">
        <title>The hologenome of Daphnia magna reveals possible DNA methylation and microbiome-mediated evolution of the host genome.</title>
        <authorList>
            <person name="Chaturvedi A."/>
            <person name="Li X."/>
            <person name="Dhandapani V."/>
            <person name="Marshall H."/>
            <person name="Kissane S."/>
            <person name="Cuenca-Cambronero M."/>
            <person name="Asole G."/>
            <person name="Calvet F."/>
            <person name="Ruiz-Romero M."/>
            <person name="Marangio P."/>
            <person name="Guigo R."/>
            <person name="Rago D."/>
            <person name="Mirbahai L."/>
            <person name="Eastwood N."/>
            <person name="Colbourne J.K."/>
            <person name="Zhou J."/>
            <person name="Mallon E."/>
            <person name="Orsini L."/>
        </authorList>
    </citation>
    <scope>NUCLEOTIDE SEQUENCE [LARGE SCALE GENOMIC DNA]</scope>
    <source>
        <strain evidence="1">LRV0_1</strain>
    </source>
</reference>
<accession>A0ABQ9ZT09</accession>
<comment type="caution">
    <text evidence="1">The sequence shown here is derived from an EMBL/GenBank/DDBJ whole genome shotgun (WGS) entry which is preliminary data.</text>
</comment>
<protein>
    <submittedName>
        <fullName evidence="1">Uncharacterized protein</fullName>
    </submittedName>
</protein>
<evidence type="ECO:0000313" key="2">
    <source>
        <dbReference type="Proteomes" id="UP001234178"/>
    </source>
</evidence>
<evidence type="ECO:0000313" key="1">
    <source>
        <dbReference type="EMBL" id="KAK4016066.1"/>
    </source>
</evidence>
<dbReference type="Proteomes" id="UP001234178">
    <property type="component" value="Unassembled WGS sequence"/>
</dbReference>
<name>A0ABQ9ZT09_9CRUS</name>
<gene>
    <name evidence="1" type="ORF">OUZ56_031027</name>
</gene>
<keyword evidence="2" id="KW-1185">Reference proteome</keyword>
<dbReference type="EMBL" id="JAOYFB010000005">
    <property type="protein sequence ID" value="KAK4016066.1"/>
    <property type="molecule type" value="Genomic_DNA"/>
</dbReference>